<reference evidence="15" key="1">
    <citation type="submission" date="2015-12" db="EMBL/GenBank/DDBJ databases">
        <title>De novo transcriptome assembly of four potential Pierce s Disease insect vectors from Arizona vineyards.</title>
        <authorList>
            <person name="Tassone E.E."/>
        </authorList>
    </citation>
    <scope>NUCLEOTIDE SEQUENCE</scope>
</reference>
<evidence type="ECO:0000256" key="11">
    <source>
        <dbReference type="ARBA" id="ARBA00023157"/>
    </source>
</evidence>
<evidence type="ECO:0000256" key="8">
    <source>
        <dbReference type="ARBA" id="ARBA00022982"/>
    </source>
</evidence>
<dbReference type="EMBL" id="GEDC01011894">
    <property type="protein sequence ID" value="JAS25404.1"/>
    <property type="molecule type" value="Transcribed_RNA"/>
</dbReference>
<evidence type="ECO:0000256" key="1">
    <source>
        <dbReference type="ARBA" id="ARBA00003195"/>
    </source>
</evidence>
<dbReference type="GO" id="GO:0005743">
    <property type="term" value="C:mitochondrial inner membrane"/>
    <property type="evidence" value="ECO:0007669"/>
    <property type="project" value="UniProtKB-SubCell"/>
</dbReference>
<evidence type="ECO:0000256" key="12">
    <source>
        <dbReference type="PIRSR" id="PIRSR619342-50"/>
    </source>
</evidence>
<keyword evidence="5" id="KW-0813">Transport</keyword>
<dbReference type="Pfam" id="PF10200">
    <property type="entry name" value="Ndufs5"/>
    <property type="match status" value="1"/>
</dbReference>
<keyword evidence="6" id="KW-0679">Respiratory chain</keyword>
<dbReference type="InterPro" id="IPR009069">
    <property type="entry name" value="Cys_alpha_HP_mot_SF"/>
</dbReference>
<sequence length="105" mass="12410">MLFNNITPLLQTPFTDFLGSISHHQRYGRCADFEMKMMNCLEAYGAQRGEEDKCKDIIEDFMECHTLKKQGKRLEAMRIERHRQWLKGERSSEDHYAPPPKVDSF</sequence>
<dbReference type="SUPFAM" id="SSF47072">
    <property type="entry name" value="Cysteine alpha-hairpin motif"/>
    <property type="match status" value="1"/>
</dbReference>
<evidence type="ECO:0000256" key="3">
    <source>
        <dbReference type="ARBA" id="ARBA00004637"/>
    </source>
</evidence>
<feature type="disulfide bond" evidence="12">
    <location>
        <begin position="40"/>
        <end position="54"/>
    </location>
</feature>
<dbReference type="EMBL" id="GEDC01024609">
    <property type="protein sequence ID" value="JAS12689.1"/>
    <property type="molecule type" value="Transcribed_RNA"/>
</dbReference>
<keyword evidence="7" id="KW-0999">Mitochondrion inner membrane</keyword>
<evidence type="ECO:0000256" key="9">
    <source>
        <dbReference type="ARBA" id="ARBA00023128"/>
    </source>
</evidence>
<evidence type="ECO:0000313" key="15">
    <source>
        <dbReference type="EMBL" id="JAS25404.1"/>
    </source>
</evidence>
<dbReference type="GO" id="GO:0005758">
    <property type="term" value="C:mitochondrial intermembrane space"/>
    <property type="evidence" value="ECO:0007669"/>
    <property type="project" value="UniProtKB-SubCell"/>
</dbReference>
<comment type="similarity">
    <text evidence="4">Belongs to the complex I NDUFS5 subunit family.</text>
</comment>
<accession>A0A1B6DI93</accession>
<evidence type="ECO:0000313" key="14">
    <source>
        <dbReference type="EMBL" id="JAS12689.1"/>
    </source>
</evidence>
<evidence type="ECO:0000256" key="7">
    <source>
        <dbReference type="ARBA" id="ARBA00022792"/>
    </source>
</evidence>
<evidence type="ECO:0008006" key="16">
    <source>
        <dbReference type="Google" id="ProtNLM"/>
    </source>
</evidence>
<evidence type="ECO:0000256" key="2">
    <source>
        <dbReference type="ARBA" id="ARBA00004569"/>
    </source>
</evidence>
<feature type="compositionally biased region" description="Basic and acidic residues" evidence="13">
    <location>
        <begin position="86"/>
        <end position="96"/>
    </location>
</feature>
<proteinExistence type="inferred from homology"/>
<comment type="function">
    <text evidence="1">Accessory subunit of the mitochondrial membrane respiratory chain NADH dehydrogenase (Complex I), that is believed not to be involved in catalysis. Complex I functions in the transfer of electrons from NADH to the respiratory chain. The immediate electron acceptor for the enzyme is believed to be ubiquinone.</text>
</comment>
<feature type="region of interest" description="Disordered" evidence="13">
    <location>
        <begin position="86"/>
        <end position="105"/>
    </location>
</feature>
<evidence type="ECO:0000256" key="10">
    <source>
        <dbReference type="ARBA" id="ARBA00023136"/>
    </source>
</evidence>
<keyword evidence="8" id="KW-0249">Electron transport</keyword>
<comment type="subcellular location">
    <subcellularLocation>
        <location evidence="3">Mitochondrion inner membrane</location>
        <topology evidence="3">Peripheral membrane protein</topology>
    </subcellularLocation>
    <subcellularLocation>
        <location evidence="2">Mitochondrion intermembrane space</location>
    </subcellularLocation>
</comment>
<dbReference type="InterPro" id="IPR019342">
    <property type="entry name" value="NADH_UbQ_OxRdtase_FeS-su5"/>
</dbReference>
<protein>
    <recommendedName>
        <fullName evidence="16">Complex I-15 kDa</fullName>
    </recommendedName>
</protein>
<keyword evidence="11 12" id="KW-1015">Disulfide bond</keyword>
<gene>
    <name evidence="14" type="ORF">g.31630</name>
    <name evidence="15" type="ORF">g.31631</name>
</gene>
<dbReference type="PANTHER" id="PTHR21268:SF2">
    <property type="entry name" value="NADH DEHYDROGENASE [UBIQUINONE] IRON-SULFUR PROTEIN 5"/>
    <property type="match status" value="1"/>
</dbReference>
<evidence type="ECO:0000256" key="6">
    <source>
        <dbReference type="ARBA" id="ARBA00022660"/>
    </source>
</evidence>
<name>A0A1B6DI93_9HEMI</name>
<keyword evidence="9" id="KW-0496">Mitochondrion</keyword>
<dbReference type="PANTHER" id="PTHR21268">
    <property type="entry name" value="NADH DEHYDROGENASE [UBIQUINONE] IRON-SULFUR PROTEIN 5"/>
    <property type="match status" value="1"/>
</dbReference>
<feature type="disulfide bond" evidence="12">
    <location>
        <begin position="30"/>
        <end position="64"/>
    </location>
</feature>
<keyword evidence="10" id="KW-0472">Membrane</keyword>
<evidence type="ECO:0000256" key="13">
    <source>
        <dbReference type="SAM" id="MobiDB-lite"/>
    </source>
</evidence>
<evidence type="ECO:0000256" key="5">
    <source>
        <dbReference type="ARBA" id="ARBA00022448"/>
    </source>
</evidence>
<evidence type="ECO:0000256" key="4">
    <source>
        <dbReference type="ARBA" id="ARBA00007372"/>
    </source>
</evidence>
<dbReference type="AlphaFoldDB" id="A0A1B6DI93"/>
<organism evidence="15">
    <name type="scientific">Clastoptera arizonana</name>
    <name type="common">Arizona spittle bug</name>
    <dbReference type="NCBI Taxonomy" id="38151"/>
    <lineage>
        <taxon>Eukaryota</taxon>
        <taxon>Metazoa</taxon>
        <taxon>Ecdysozoa</taxon>
        <taxon>Arthropoda</taxon>
        <taxon>Hexapoda</taxon>
        <taxon>Insecta</taxon>
        <taxon>Pterygota</taxon>
        <taxon>Neoptera</taxon>
        <taxon>Paraneoptera</taxon>
        <taxon>Hemiptera</taxon>
        <taxon>Auchenorrhyncha</taxon>
        <taxon>Cercopoidea</taxon>
        <taxon>Clastopteridae</taxon>
        <taxon>Clastoptera</taxon>
    </lineage>
</organism>